<comment type="caution">
    <text evidence="2">The sequence shown here is derived from an EMBL/GenBank/DDBJ whole genome shotgun (WGS) entry which is preliminary data.</text>
</comment>
<protein>
    <submittedName>
        <fullName evidence="2">Uncharacterized protein</fullName>
    </submittedName>
</protein>
<gene>
    <name evidence="2" type="ORF">PXEA_LOCUS16936</name>
</gene>
<reference evidence="2" key="1">
    <citation type="submission" date="2018-11" db="EMBL/GenBank/DDBJ databases">
        <authorList>
            <consortium name="Pathogen Informatics"/>
        </authorList>
    </citation>
    <scope>NUCLEOTIDE SEQUENCE</scope>
</reference>
<accession>A0A448WYR7</accession>
<evidence type="ECO:0000313" key="2">
    <source>
        <dbReference type="EMBL" id="VEL23496.1"/>
    </source>
</evidence>
<name>A0A448WYR7_9PLAT</name>
<dbReference type="AlphaFoldDB" id="A0A448WYR7"/>
<feature type="region of interest" description="Disordered" evidence="1">
    <location>
        <begin position="90"/>
        <end position="109"/>
    </location>
</feature>
<dbReference type="OrthoDB" id="10012212at2759"/>
<feature type="compositionally biased region" description="Basic residues" evidence="1">
    <location>
        <begin position="93"/>
        <end position="103"/>
    </location>
</feature>
<keyword evidence="3" id="KW-1185">Reference proteome</keyword>
<evidence type="ECO:0000256" key="1">
    <source>
        <dbReference type="SAM" id="MobiDB-lite"/>
    </source>
</evidence>
<dbReference type="Proteomes" id="UP000784294">
    <property type="component" value="Unassembled WGS sequence"/>
</dbReference>
<dbReference type="InterPro" id="IPR008506">
    <property type="entry name" value="SND2/TMEM208"/>
</dbReference>
<dbReference type="EMBL" id="CAAALY010062270">
    <property type="protein sequence ID" value="VEL23496.1"/>
    <property type="molecule type" value="Genomic_DNA"/>
</dbReference>
<organism evidence="2 3">
    <name type="scientific">Protopolystoma xenopodis</name>
    <dbReference type="NCBI Taxonomy" id="117903"/>
    <lineage>
        <taxon>Eukaryota</taxon>
        <taxon>Metazoa</taxon>
        <taxon>Spiralia</taxon>
        <taxon>Lophotrochozoa</taxon>
        <taxon>Platyhelminthes</taxon>
        <taxon>Monogenea</taxon>
        <taxon>Polyopisthocotylea</taxon>
        <taxon>Polystomatidea</taxon>
        <taxon>Polystomatidae</taxon>
        <taxon>Protopolystoma</taxon>
    </lineage>
</organism>
<proteinExistence type="predicted"/>
<evidence type="ECO:0000313" key="3">
    <source>
        <dbReference type="Proteomes" id="UP000784294"/>
    </source>
</evidence>
<dbReference type="Pfam" id="PF05620">
    <property type="entry name" value="TMEM208_SND2"/>
    <property type="match status" value="1"/>
</dbReference>
<sequence>MPDFLLITGLTNLNISLSATELLCCHSTDDQTISSDCDIEHCCPNNIFGSCLHTIISPCITQLPARGLYLLWVNILAPWIFDPNQEPEINEKKQRKLERRQKRMANAGR</sequence>